<protein>
    <submittedName>
        <fullName evidence="2">Uncharacterized protein</fullName>
    </submittedName>
</protein>
<feature type="transmembrane region" description="Helical" evidence="1">
    <location>
        <begin position="13"/>
        <end position="33"/>
    </location>
</feature>
<dbReference type="Proteomes" id="UP000603865">
    <property type="component" value="Unassembled WGS sequence"/>
</dbReference>
<sequence>MIELRQTREKNPFPLWLLYAIGGVILALGVAVLSMSSDNERVSTESTSLVNADPALMRRLCEDQIRPLVPEHVAFAAPVARWSGSHWVVVGRAVEDSYTCDVTGMNATQLNATAVLLP</sequence>
<keyword evidence="3" id="KW-1185">Reference proteome</keyword>
<evidence type="ECO:0000313" key="3">
    <source>
        <dbReference type="Proteomes" id="UP000603865"/>
    </source>
</evidence>
<accession>A0A918CJJ0</accession>
<evidence type="ECO:0000313" key="2">
    <source>
        <dbReference type="EMBL" id="GGR26269.1"/>
    </source>
</evidence>
<gene>
    <name evidence="2" type="ORF">GCM10008957_42270</name>
</gene>
<keyword evidence="1" id="KW-1133">Transmembrane helix</keyword>
<reference evidence="2" key="1">
    <citation type="journal article" date="2014" name="Int. J. Syst. Evol. Microbiol.">
        <title>Complete genome sequence of Corynebacterium casei LMG S-19264T (=DSM 44701T), isolated from a smear-ripened cheese.</title>
        <authorList>
            <consortium name="US DOE Joint Genome Institute (JGI-PGF)"/>
            <person name="Walter F."/>
            <person name="Albersmeier A."/>
            <person name="Kalinowski J."/>
            <person name="Ruckert C."/>
        </authorList>
    </citation>
    <scope>NUCLEOTIDE SEQUENCE</scope>
    <source>
        <strain evidence="2">JCM 31311</strain>
    </source>
</reference>
<dbReference type="EMBL" id="BMQL01000038">
    <property type="protein sequence ID" value="GGR26269.1"/>
    <property type="molecule type" value="Genomic_DNA"/>
</dbReference>
<proteinExistence type="predicted"/>
<evidence type="ECO:0000256" key="1">
    <source>
        <dbReference type="SAM" id="Phobius"/>
    </source>
</evidence>
<keyword evidence="1" id="KW-0812">Transmembrane</keyword>
<dbReference type="RefSeq" id="WP_189092498.1">
    <property type="nucleotide sequence ID" value="NZ_BMQL01000038.1"/>
</dbReference>
<comment type="caution">
    <text evidence="2">The sequence shown here is derived from an EMBL/GenBank/DDBJ whole genome shotgun (WGS) entry which is preliminary data.</text>
</comment>
<organism evidence="2 3">
    <name type="scientific">Deinococcus ruber</name>
    <dbReference type="NCBI Taxonomy" id="1848197"/>
    <lineage>
        <taxon>Bacteria</taxon>
        <taxon>Thermotogati</taxon>
        <taxon>Deinococcota</taxon>
        <taxon>Deinococci</taxon>
        <taxon>Deinococcales</taxon>
        <taxon>Deinococcaceae</taxon>
        <taxon>Deinococcus</taxon>
    </lineage>
</organism>
<reference evidence="2" key="2">
    <citation type="submission" date="2020-09" db="EMBL/GenBank/DDBJ databases">
        <authorList>
            <person name="Sun Q."/>
            <person name="Ohkuma M."/>
        </authorList>
    </citation>
    <scope>NUCLEOTIDE SEQUENCE</scope>
    <source>
        <strain evidence="2">JCM 31311</strain>
    </source>
</reference>
<keyword evidence="1" id="KW-0472">Membrane</keyword>
<name>A0A918CJJ0_9DEIO</name>
<dbReference type="AlphaFoldDB" id="A0A918CJJ0"/>